<proteinExistence type="predicted"/>
<protein>
    <submittedName>
        <fullName evidence="1">Uncharacterized protein</fullName>
    </submittedName>
</protein>
<dbReference type="EMBL" id="JAXOVC010000003">
    <property type="protein sequence ID" value="KAK4504478.1"/>
    <property type="molecule type" value="Genomic_DNA"/>
</dbReference>
<name>A0ABR0ETT3_ZASCE</name>
<reference evidence="1 2" key="1">
    <citation type="journal article" date="2023" name="G3 (Bethesda)">
        <title>A chromosome-level genome assembly of Zasmidium syzygii isolated from banana leaves.</title>
        <authorList>
            <person name="van Westerhoven A.C."/>
            <person name="Mehrabi R."/>
            <person name="Talebi R."/>
            <person name="Steentjes M.B.F."/>
            <person name="Corcolon B."/>
            <person name="Chong P.A."/>
            <person name="Kema G.H.J."/>
            <person name="Seidl M.F."/>
        </authorList>
    </citation>
    <scope>NUCLEOTIDE SEQUENCE [LARGE SCALE GENOMIC DNA]</scope>
    <source>
        <strain evidence="1 2">P124</strain>
    </source>
</reference>
<keyword evidence="2" id="KW-1185">Reference proteome</keyword>
<accession>A0ABR0ETT3</accession>
<dbReference type="Proteomes" id="UP001305779">
    <property type="component" value="Unassembled WGS sequence"/>
</dbReference>
<gene>
    <name evidence="1" type="ORF">PRZ48_005394</name>
</gene>
<comment type="caution">
    <text evidence="1">The sequence shown here is derived from an EMBL/GenBank/DDBJ whole genome shotgun (WGS) entry which is preliminary data.</text>
</comment>
<organism evidence="1 2">
    <name type="scientific">Zasmidium cellare</name>
    <name type="common">Wine cellar mold</name>
    <name type="synonym">Racodium cellare</name>
    <dbReference type="NCBI Taxonomy" id="395010"/>
    <lineage>
        <taxon>Eukaryota</taxon>
        <taxon>Fungi</taxon>
        <taxon>Dikarya</taxon>
        <taxon>Ascomycota</taxon>
        <taxon>Pezizomycotina</taxon>
        <taxon>Dothideomycetes</taxon>
        <taxon>Dothideomycetidae</taxon>
        <taxon>Mycosphaerellales</taxon>
        <taxon>Mycosphaerellaceae</taxon>
        <taxon>Zasmidium</taxon>
    </lineage>
</organism>
<sequence>MQNRTTYYNRANQAQAKSLSYYALFSPSHYVHVLVVSDETRYAPGLDPHTPVPDGGCTVVRTFRADTYPFPWTPYQQIMQYFFGHITPSIISRDVQAKLQSRRAHYRIPLAAARPSQLINSEIYVTDILRPEGKFFAIEMEWHEWMKMRNREMDIEDKLR</sequence>
<evidence type="ECO:0000313" key="2">
    <source>
        <dbReference type="Proteomes" id="UP001305779"/>
    </source>
</evidence>
<evidence type="ECO:0000313" key="1">
    <source>
        <dbReference type="EMBL" id="KAK4504478.1"/>
    </source>
</evidence>